<comment type="caution">
    <text evidence="2">The sequence shown here is derived from an EMBL/GenBank/DDBJ whole genome shotgun (WGS) entry which is preliminary data.</text>
</comment>
<evidence type="ECO:0000256" key="1">
    <source>
        <dbReference type="SAM" id="MobiDB-lite"/>
    </source>
</evidence>
<name>A0AAV6Q626_SOLSE</name>
<evidence type="ECO:0000313" key="2">
    <source>
        <dbReference type="EMBL" id="KAG7483403.1"/>
    </source>
</evidence>
<keyword evidence="3" id="KW-1185">Reference proteome</keyword>
<sequence length="147" mass="15959">MRDVVGGHLHVIMRRRKKHFDCDAAVLHCEPQSRFAGHRLHPTKQVYTIMPSLKSLPVFPVLVRGLPGRSLVIYRGHKCATATTAATASGFSSRRLEAHPEHTNTLSPIDVRGATNPAGGDLGEKNKSGGEVEMTVNGGDERELSSL</sequence>
<dbReference type="AlphaFoldDB" id="A0AAV6Q626"/>
<feature type="region of interest" description="Disordered" evidence="1">
    <location>
        <begin position="100"/>
        <end position="147"/>
    </location>
</feature>
<protein>
    <submittedName>
        <fullName evidence="2">Uncharacterized protein</fullName>
    </submittedName>
</protein>
<proteinExistence type="predicted"/>
<evidence type="ECO:0000313" key="3">
    <source>
        <dbReference type="Proteomes" id="UP000693946"/>
    </source>
</evidence>
<organism evidence="2 3">
    <name type="scientific">Solea senegalensis</name>
    <name type="common">Senegalese sole</name>
    <dbReference type="NCBI Taxonomy" id="28829"/>
    <lineage>
        <taxon>Eukaryota</taxon>
        <taxon>Metazoa</taxon>
        <taxon>Chordata</taxon>
        <taxon>Craniata</taxon>
        <taxon>Vertebrata</taxon>
        <taxon>Euteleostomi</taxon>
        <taxon>Actinopterygii</taxon>
        <taxon>Neopterygii</taxon>
        <taxon>Teleostei</taxon>
        <taxon>Neoteleostei</taxon>
        <taxon>Acanthomorphata</taxon>
        <taxon>Carangaria</taxon>
        <taxon>Pleuronectiformes</taxon>
        <taxon>Pleuronectoidei</taxon>
        <taxon>Soleidae</taxon>
        <taxon>Solea</taxon>
    </lineage>
</organism>
<accession>A0AAV6Q626</accession>
<gene>
    <name evidence="2" type="ORF">JOB18_047877</name>
</gene>
<dbReference type="EMBL" id="JAGKHQ010000019">
    <property type="protein sequence ID" value="KAG7483403.1"/>
    <property type="molecule type" value="Genomic_DNA"/>
</dbReference>
<dbReference type="Proteomes" id="UP000693946">
    <property type="component" value="Linkage Group LG7"/>
</dbReference>
<reference evidence="2 3" key="1">
    <citation type="journal article" date="2021" name="Sci. Rep.">
        <title>Chromosome anchoring in Senegalese sole (Solea senegalensis) reveals sex-associated markers and genome rearrangements in flatfish.</title>
        <authorList>
            <person name="Guerrero-Cozar I."/>
            <person name="Gomez-Garrido J."/>
            <person name="Berbel C."/>
            <person name="Martinez-Blanch J.F."/>
            <person name="Alioto T."/>
            <person name="Claros M.G."/>
            <person name="Gagnaire P.A."/>
            <person name="Manchado M."/>
        </authorList>
    </citation>
    <scope>NUCLEOTIDE SEQUENCE [LARGE SCALE GENOMIC DNA]</scope>
    <source>
        <strain evidence="2">Sse05_10M</strain>
    </source>
</reference>